<organism evidence="1 2">
    <name type="scientific">Paenibacillus radicis</name>
    <name type="common">ex Gao et al. 2016</name>
    <dbReference type="NCBI Taxonomy" id="1737354"/>
    <lineage>
        <taxon>Bacteria</taxon>
        <taxon>Bacillati</taxon>
        <taxon>Bacillota</taxon>
        <taxon>Bacilli</taxon>
        <taxon>Bacillales</taxon>
        <taxon>Paenibacillaceae</taxon>
        <taxon>Paenibacillus</taxon>
    </lineage>
</organism>
<dbReference type="RefSeq" id="WP_188887118.1">
    <property type="nucleotide sequence ID" value="NZ_BMHY01000001.1"/>
</dbReference>
<name>A0A917LS36_9BACL</name>
<dbReference type="EMBL" id="BMHY01000001">
    <property type="protein sequence ID" value="GGG53257.1"/>
    <property type="molecule type" value="Genomic_DNA"/>
</dbReference>
<evidence type="ECO:0000313" key="2">
    <source>
        <dbReference type="Proteomes" id="UP000600247"/>
    </source>
</evidence>
<protein>
    <submittedName>
        <fullName evidence="1">Uncharacterized protein</fullName>
    </submittedName>
</protein>
<proteinExistence type="predicted"/>
<gene>
    <name evidence="1" type="ORF">GCM10010918_02410</name>
</gene>
<reference evidence="1 2" key="1">
    <citation type="journal article" date="2014" name="Int. J. Syst. Evol. Microbiol.">
        <title>Complete genome sequence of Corynebacterium casei LMG S-19264T (=DSM 44701T), isolated from a smear-ripened cheese.</title>
        <authorList>
            <consortium name="US DOE Joint Genome Institute (JGI-PGF)"/>
            <person name="Walter F."/>
            <person name="Albersmeier A."/>
            <person name="Kalinowski J."/>
            <person name="Ruckert C."/>
        </authorList>
    </citation>
    <scope>NUCLEOTIDE SEQUENCE [LARGE SCALE GENOMIC DNA]</scope>
    <source>
        <strain evidence="1 2">CGMCC 1.15286</strain>
    </source>
</reference>
<comment type="caution">
    <text evidence="1">The sequence shown here is derived from an EMBL/GenBank/DDBJ whole genome shotgun (WGS) entry which is preliminary data.</text>
</comment>
<accession>A0A917LS36</accession>
<sequence length="147" mass="17371">MLLYKIHIEEVAISGGLAFEVESKVIFPSCCCGLEGWRKVLEAVLLKKEVWLGHDPYPTLEFTNKLVRVWSDDYSGTFRKDLSEQDLQKVFYIEYVRDDLMNKLQAIETDFLEFYHHSLEKALYMIDDNLKESLLSQYCRWFDLNLS</sequence>
<evidence type="ECO:0000313" key="1">
    <source>
        <dbReference type="EMBL" id="GGG53257.1"/>
    </source>
</evidence>
<dbReference type="Proteomes" id="UP000600247">
    <property type="component" value="Unassembled WGS sequence"/>
</dbReference>
<keyword evidence="2" id="KW-1185">Reference proteome</keyword>
<dbReference type="AlphaFoldDB" id="A0A917LS36"/>